<dbReference type="InterPro" id="IPR008280">
    <property type="entry name" value="Tub_FtsZ_C"/>
</dbReference>
<comment type="function">
    <text evidence="9">Tubulin is the major constituent of microtubules, protein filaments consisting of alpha- and beta-tubulin heterodimers. Gamma-tubulin is a key component of the gamma-tubulin ring complex (gTuRC) which mediates microtubule nucleation. The gTuRC regulates the minus-end nucleation of alpha-beta tubulin heterodimers that grow into microtubule protafilaments, a critical step in centrosome duplication and spindle formation.</text>
</comment>
<proteinExistence type="inferred from homology"/>
<keyword evidence="14" id="KW-1185">Reference proteome</keyword>
<dbReference type="GO" id="GO:0005822">
    <property type="term" value="C:inner plaque of spindle pole body"/>
    <property type="evidence" value="ECO:0007669"/>
    <property type="project" value="EnsemblFungi"/>
</dbReference>
<evidence type="ECO:0000256" key="6">
    <source>
        <dbReference type="ARBA" id="ARBA00022741"/>
    </source>
</evidence>
<dbReference type="AlphaFoldDB" id="Q6BUW8"/>
<dbReference type="Gene3D" id="3.40.50.1440">
    <property type="entry name" value="Tubulin/FtsZ, GTPase domain"/>
    <property type="match status" value="1"/>
</dbReference>
<dbReference type="eggNOG" id="KOG1374">
    <property type="taxonomic scope" value="Eukaryota"/>
</dbReference>
<dbReference type="Pfam" id="PF03953">
    <property type="entry name" value="Tubulin_C"/>
    <property type="match status" value="1"/>
</dbReference>
<evidence type="ECO:0000313" key="14">
    <source>
        <dbReference type="Proteomes" id="UP000000599"/>
    </source>
</evidence>
<dbReference type="SMART" id="SM00864">
    <property type="entry name" value="Tubulin"/>
    <property type="match status" value="1"/>
</dbReference>
<comment type="subcellular location">
    <subcellularLocation>
        <location evidence="1">Cytoplasm</location>
        <location evidence="1">Cytoskeleton</location>
        <location evidence="1">Microtubule organizing center</location>
    </subcellularLocation>
</comment>
<protein>
    <recommendedName>
        <fullName evidence="3 9">Tubulin gamma chain</fullName>
    </recommendedName>
</protein>
<keyword evidence="6 9" id="KW-0547">Nucleotide-binding</keyword>
<organism evidence="13 14">
    <name type="scientific">Debaryomyces hansenii (strain ATCC 36239 / CBS 767 / BCRC 21394 / JCM 1990 / NBRC 0083 / IGC 2968)</name>
    <name type="common">Yeast</name>
    <name type="synonym">Torulaspora hansenii</name>
    <dbReference type="NCBI Taxonomy" id="284592"/>
    <lineage>
        <taxon>Eukaryota</taxon>
        <taxon>Fungi</taxon>
        <taxon>Dikarya</taxon>
        <taxon>Ascomycota</taxon>
        <taxon>Saccharomycotina</taxon>
        <taxon>Pichiomycetes</taxon>
        <taxon>Debaryomycetaceae</taxon>
        <taxon>Debaryomyces</taxon>
    </lineage>
</organism>
<dbReference type="GO" id="GO:0005824">
    <property type="term" value="C:outer plaque of spindle pole body"/>
    <property type="evidence" value="ECO:0007669"/>
    <property type="project" value="EnsemblFungi"/>
</dbReference>
<gene>
    <name evidence="13" type="ordered locus">DEHA2C07326g</name>
</gene>
<dbReference type="GO" id="GO:2000767">
    <property type="term" value="P:positive regulation of cytoplasmic translation"/>
    <property type="evidence" value="ECO:0007669"/>
    <property type="project" value="EnsemblFungi"/>
</dbReference>
<dbReference type="GeneID" id="2900223"/>
<dbReference type="SMART" id="SM00865">
    <property type="entry name" value="Tubulin_C"/>
    <property type="match status" value="1"/>
</dbReference>
<dbReference type="PRINTS" id="PR01164">
    <property type="entry name" value="GAMMATUBULIN"/>
</dbReference>
<evidence type="ECO:0000313" key="13">
    <source>
        <dbReference type="EMBL" id="CAG86059.2"/>
    </source>
</evidence>
<evidence type="ECO:0000256" key="1">
    <source>
        <dbReference type="ARBA" id="ARBA00004267"/>
    </source>
</evidence>
<dbReference type="CDD" id="cd02188">
    <property type="entry name" value="gamma_tubulin"/>
    <property type="match status" value="1"/>
</dbReference>
<dbReference type="OrthoDB" id="10249382at2759"/>
<keyword evidence="5 9" id="KW-0493">Microtubule</keyword>
<evidence type="ECO:0000256" key="9">
    <source>
        <dbReference type="RuleBase" id="RU000352"/>
    </source>
</evidence>
<feature type="domain" description="Tubulin/FtsZ 2-layer sandwich" evidence="12">
    <location>
        <begin position="275"/>
        <end position="426"/>
    </location>
</feature>
<keyword evidence="7 9" id="KW-0342">GTP-binding</keyword>
<evidence type="ECO:0000256" key="8">
    <source>
        <dbReference type="ARBA" id="ARBA00023212"/>
    </source>
</evidence>
<evidence type="ECO:0000256" key="4">
    <source>
        <dbReference type="ARBA" id="ARBA00022490"/>
    </source>
</evidence>
<dbReference type="SUPFAM" id="SSF52490">
    <property type="entry name" value="Tubulin nucleotide-binding domain-like"/>
    <property type="match status" value="1"/>
</dbReference>
<evidence type="ECO:0000256" key="7">
    <source>
        <dbReference type="ARBA" id="ARBA00023134"/>
    </source>
</evidence>
<dbReference type="KEGG" id="dha:DEHA2C07326g"/>
<sequence length="491" mass="55521">MPGETITFQAGQCGNQVGLQYWNQLATEHGISPDGTILSNPHEELGFESEGNQSHKTDRQDRPDLFFTLSSSNKYTPRSILIDLEPSVINKCTNEMPMFNPRNIHLSEQGNGAANNWQYGYSYGLQYQEELINLIDRECDKCENLSTFQLMHSVAGGTGSGVGSLLLELLNDRYGSKKLINTFSIFPSNDKTSDVVVQPYNTLLTLKRLIDFSDGTFVFDNDALNSIENSLFGISSSISNDTLNNRSNSAFESANKLISFVSASISNPLRFPTYMYSSNESILSTLVPSPDLKFLTASIAPFANLSNFDQKISKYNFTNLNEYDIILELLNDRYKMNKVNEPIKYISMLNYLIGNNLNQSEIRKGTIRAQQRVEFVPWTSSSIHVVNCQKSPFINGDKPQQKNKNLNGIQISNNTSIAHVFSKTVKQFDLLAKREAYVNYYTESNDKEERLRVLDLFNECRESVVNVIDEYKACQSMSYLEDEVLDNDELI</sequence>
<dbReference type="PROSITE" id="PS00227">
    <property type="entry name" value="TUBULIN"/>
    <property type="match status" value="1"/>
</dbReference>
<feature type="domain" description="Tubulin/FtsZ GTPase" evidence="11">
    <location>
        <begin position="63"/>
        <end position="273"/>
    </location>
</feature>
<evidence type="ECO:0000259" key="12">
    <source>
        <dbReference type="SMART" id="SM00865"/>
    </source>
</evidence>
<accession>Q6BUW8</accession>
<evidence type="ECO:0000256" key="5">
    <source>
        <dbReference type="ARBA" id="ARBA00022701"/>
    </source>
</evidence>
<dbReference type="InterPro" id="IPR000217">
    <property type="entry name" value="Tubulin"/>
</dbReference>
<keyword evidence="4" id="KW-0963">Cytoplasm</keyword>
<dbReference type="InterPro" id="IPR002454">
    <property type="entry name" value="Gamma_tubulin"/>
</dbReference>
<dbReference type="GO" id="GO:0005874">
    <property type="term" value="C:microtubule"/>
    <property type="evidence" value="ECO:0007669"/>
    <property type="project" value="UniProtKB-KW"/>
</dbReference>
<dbReference type="InterPro" id="IPR018316">
    <property type="entry name" value="Tubulin/FtsZ_2-layer-sand-dom"/>
</dbReference>
<dbReference type="Gene3D" id="1.10.287.600">
    <property type="entry name" value="Helix hairpin bin"/>
    <property type="match status" value="1"/>
</dbReference>
<reference evidence="13 14" key="1">
    <citation type="journal article" date="2004" name="Nature">
        <title>Genome evolution in yeasts.</title>
        <authorList>
            <consortium name="Genolevures"/>
            <person name="Dujon B."/>
            <person name="Sherman D."/>
            <person name="Fischer G."/>
            <person name="Durrens P."/>
            <person name="Casaregola S."/>
            <person name="Lafontaine I."/>
            <person name="de Montigny J."/>
            <person name="Marck C."/>
            <person name="Neuveglise C."/>
            <person name="Talla E."/>
            <person name="Goffard N."/>
            <person name="Frangeul L."/>
            <person name="Aigle M."/>
            <person name="Anthouard V."/>
            <person name="Babour A."/>
            <person name="Barbe V."/>
            <person name="Barnay S."/>
            <person name="Blanchin S."/>
            <person name="Beckerich J.M."/>
            <person name="Beyne E."/>
            <person name="Bleykasten C."/>
            <person name="Boisrame A."/>
            <person name="Boyer J."/>
            <person name="Cattolico L."/>
            <person name="Confanioleri F."/>
            <person name="de Daruvar A."/>
            <person name="Despons L."/>
            <person name="Fabre E."/>
            <person name="Fairhead C."/>
            <person name="Ferry-Dumazet H."/>
            <person name="Groppi A."/>
            <person name="Hantraye F."/>
            <person name="Hennequin C."/>
            <person name="Jauniaux N."/>
            <person name="Joyet P."/>
            <person name="Kachouri R."/>
            <person name="Kerrest A."/>
            <person name="Koszul R."/>
            <person name="Lemaire M."/>
            <person name="Lesur I."/>
            <person name="Ma L."/>
            <person name="Muller H."/>
            <person name="Nicaud J.M."/>
            <person name="Nikolski M."/>
            <person name="Oztas S."/>
            <person name="Ozier-Kalogeropoulos O."/>
            <person name="Pellenz S."/>
            <person name="Potier S."/>
            <person name="Richard G.F."/>
            <person name="Straub M.L."/>
            <person name="Suleau A."/>
            <person name="Swennene D."/>
            <person name="Tekaia F."/>
            <person name="Wesolowski-Louvel M."/>
            <person name="Westhof E."/>
            <person name="Wirth B."/>
            <person name="Zeniou-Meyer M."/>
            <person name="Zivanovic I."/>
            <person name="Bolotin-Fukuhara M."/>
            <person name="Thierry A."/>
            <person name="Bouchier C."/>
            <person name="Caudron B."/>
            <person name="Scarpelli C."/>
            <person name="Gaillardin C."/>
            <person name="Weissenbach J."/>
            <person name="Wincker P."/>
            <person name="Souciet J.L."/>
        </authorList>
    </citation>
    <scope>NUCLEOTIDE SEQUENCE [LARGE SCALE GENOMIC DNA]</scope>
    <source>
        <strain evidence="14">ATCC 36239 / CBS 767 / BCRC 21394 / JCM 1990 / NBRC 0083 / IGC 2968</strain>
    </source>
</reference>
<dbReference type="SUPFAM" id="SSF55307">
    <property type="entry name" value="Tubulin C-terminal domain-like"/>
    <property type="match status" value="1"/>
</dbReference>
<dbReference type="InterPro" id="IPR036525">
    <property type="entry name" value="Tubulin/FtsZ_GTPase_sf"/>
</dbReference>
<dbReference type="FunCoup" id="Q6BUW8">
    <property type="interactions" value="712"/>
</dbReference>
<evidence type="ECO:0000259" key="11">
    <source>
        <dbReference type="SMART" id="SM00864"/>
    </source>
</evidence>
<dbReference type="GO" id="GO:0005200">
    <property type="term" value="F:structural constituent of cytoskeleton"/>
    <property type="evidence" value="ECO:0007669"/>
    <property type="project" value="EnsemblFungi"/>
</dbReference>
<evidence type="ECO:0000256" key="10">
    <source>
        <dbReference type="SAM" id="MobiDB-lite"/>
    </source>
</evidence>
<dbReference type="OMA" id="HRYISIL"/>
<name>Q6BUW8_DEBHA</name>
<dbReference type="EMBL" id="CR382135">
    <property type="protein sequence ID" value="CAG86059.2"/>
    <property type="molecule type" value="Genomic_DNA"/>
</dbReference>
<dbReference type="Pfam" id="PF00091">
    <property type="entry name" value="Tubulin"/>
    <property type="match status" value="1"/>
</dbReference>
<dbReference type="GO" id="GO:0008275">
    <property type="term" value="C:gamma-tubulin small complex"/>
    <property type="evidence" value="ECO:0007669"/>
    <property type="project" value="EnsemblFungi"/>
</dbReference>
<dbReference type="PANTHER" id="PTHR11588">
    <property type="entry name" value="TUBULIN"/>
    <property type="match status" value="1"/>
</dbReference>
<dbReference type="GO" id="GO:0005525">
    <property type="term" value="F:GTP binding"/>
    <property type="evidence" value="ECO:0007669"/>
    <property type="project" value="UniProtKB-UniRule"/>
</dbReference>
<dbReference type="GO" id="GO:0031122">
    <property type="term" value="P:cytoplasmic microtubule organization"/>
    <property type="evidence" value="ECO:0007669"/>
    <property type="project" value="InterPro"/>
</dbReference>
<dbReference type="InterPro" id="IPR003008">
    <property type="entry name" value="Tubulin_FtsZ_GTPase"/>
</dbReference>
<evidence type="ECO:0000256" key="2">
    <source>
        <dbReference type="ARBA" id="ARBA00009636"/>
    </source>
</evidence>
<dbReference type="Gene3D" id="3.30.1330.20">
    <property type="entry name" value="Tubulin/FtsZ, C-terminal domain"/>
    <property type="match status" value="1"/>
</dbReference>
<dbReference type="HOGENOM" id="CLU_015718_1_0_1"/>
<dbReference type="STRING" id="284592.Q6BUW8"/>
<dbReference type="RefSeq" id="XP_458001.2">
    <property type="nucleotide sequence ID" value="XM_458001.2"/>
</dbReference>
<evidence type="ECO:0000256" key="3">
    <source>
        <dbReference type="ARBA" id="ARBA00018848"/>
    </source>
</evidence>
<dbReference type="InterPro" id="IPR017975">
    <property type="entry name" value="Tubulin_CS"/>
</dbReference>
<feature type="region of interest" description="Disordered" evidence="10">
    <location>
        <begin position="32"/>
        <end position="61"/>
    </location>
</feature>
<dbReference type="InterPro" id="IPR023123">
    <property type="entry name" value="Tubulin_C"/>
</dbReference>
<dbReference type="GO" id="GO:0051417">
    <property type="term" value="P:microtubule nucleation by spindle pole body"/>
    <property type="evidence" value="ECO:0007669"/>
    <property type="project" value="EnsemblFungi"/>
</dbReference>
<dbReference type="PRINTS" id="PR01161">
    <property type="entry name" value="TUBULIN"/>
</dbReference>
<keyword evidence="8" id="KW-0206">Cytoskeleton</keyword>
<dbReference type="InParanoid" id="Q6BUW8"/>
<dbReference type="InterPro" id="IPR037103">
    <property type="entry name" value="Tubulin/FtsZ-like_C"/>
</dbReference>
<dbReference type="Proteomes" id="UP000000599">
    <property type="component" value="Chromosome C"/>
</dbReference>
<dbReference type="GO" id="GO:0007052">
    <property type="term" value="P:mitotic spindle organization"/>
    <property type="evidence" value="ECO:0007669"/>
    <property type="project" value="EnsemblFungi"/>
</dbReference>
<comment type="similarity">
    <text evidence="2 9">Belongs to the tubulin family.</text>
</comment>